<evidence type="ECO:0000256" key="5">
    <source>
        <dbReference type="ARBA" id="ARBA00022618"/>
    </source>
</evidence>
<reference evidence="12" key="1">
    <citation type="submission" date="2021-04" db="EMBL/GenBank/DDBJ databases">
        <title>Draft genome sequence data of methanotrophic Methylovulum sp. strain S1L and Methylomonas sp. strain S2AM isolated from boreal lake water columns.</title>
        <authorList>
            <person name="Rissanen A.J."/>
            <person name="Mangayil R."/>
            <person name="Svenning M.M."/>
            <person name="Khanongnuch R."/>
        </authorList>
    </citation>
    <scope>NUCLEOTIDE SEQUENCE</scope>
    <source>
        <strain evidence="12">S2AM</strain>
    </source>
</reference>
<sequence>MNKPIINAVSLNILGTEYKIACDKSEQDELIRSATELDKQMRKIRDTGKVIGTDKIAVLAALNMAYEPISAEADINPNDSAISERLLELRLKIEKVLENL</sequence>
<dbReference type="KEGG" id="mpad:KEF85_02275"/>
<dbReference type="SUPFAM" id="SSF102829">
    <property type="entry name" value="Cell division protein ZapA-like"/>
    <property type="match status" value="1"/>
</dbReference>
<comment type="subunit">
    <text evidence="10">Homodimer. Interacts with FtsZ.</text>
</comment>
<name>A0A975MPD3_9GAMM</name>
<dbReference type="GO" id="GO:0005829">
    <property type="term" value="C:cytosol"/>
    <property type="evidence" value="ECO:0007669"/>
    <property type="project" value="TreeGrafter"/>
</dbReference>
<dbReference type="InterPro" id="IPR042233">
    <property type="entry name" value="Cell_div_ZapA_N"/>
</dbReference>
<evidence type="ECO:0000256" key="8">
    <source>
        <dbReference type="ARBA" id="ARBA00023306"/>
    </source>
</evidence>
<evidence type="ECO:0000256" key="4">
    <source>
        <dbReference type="ARBA" id="ARBA00022490"/>
    </source>
</evidence>
<dbReference type="Gene3D" id="1.20.5.50">
    <property type="match status" value="1"/>
</dbReference>
<evidence type="ECO:0000256" key="3">
    <source>
        <dbReference type="ARBA" id="ARBA00015195"/>
    </source>
</evidence>
<gene>
    <name evidence="12" type="ORF">KEF85_02275</name>
</gene>
<keyword evidence="4" id="KW-0963">Cytoplasm</keyword>
<dbReference type="GO" id="GO:0000917">
    <property type="term" value="P:division septum assembly"/>
    <property type="evidence" value="ECO:0007669"/>
    <property type="project" value="UniProtKB-KW"/>
</dbReference>
<comment type="subcellular location">
    <subcellularLocation>
        <location evidence="1">Cytoplasm</location>
    </subcellularLocation>
</comment>
<evidence type="ECO:0000256" key="2">
    <source>
        <dbReference type="ARBA" id="ARBA00010074"/>
    </source>
</evidence>
<evidence type="ECO:0000256" key="11">
    <source>
        <dbReference type="ARBA" id="ARBA00033158"/>
    </source>
</evidence>
<comment type="function">
    <text evidence="9">Activator of cell division through the inhibition of FtsZ GTPase activity, therefore promoting FtsZ assembly into bundles of protofilaments necessary for the formation of the division Z ring. It is recruited early at mid-cell but it is not essential for cell division.</text>
</comment>
<dbReference type="Pfam" id="PF05164">
    <property type="entry name" value="ZapA"/>
    <property type="match status" value="1"/>
</dbReference>
<dbReference type="PANTHER" id="PTHR34981:SF1">
    <property type="entry name" value="CELL DIVISION PROTEIN ZAPA"/>
    <property type="match status" value="1"/>
</dbReference>
<dbReference type="PANTHER" id="PTHR34981">
    <property type="entry name" value="CELL DIVISION PROTEIN ZAPA"/>
    <property type="match status" value="1"/>
</dbReference>
<evidence type="ECO:0000256" key="1">
    <source>
        <dbReference type="ARBA" id="ARBA00004496"/>
    </source>
</evidence>
<dbReference type="InterPro" id="IPR036192">
    <property type="entry name" value="Cell_div_ZapA-like_sf"/>
</dbReference>
<evidence type="ECO:0000256" key="10">
    <source>
        <dbReference type="ARBA" id="ARBA00026068"/>
    </source>
</evidence>
<dbReference type="Proteomes" id="UP000676649">
    <property type="component" value="Chromosome"/>
</dbReference>
<dbReference type="EMBL" id="CP073754">
    <property type="protein sequence ID" value="QWF71340.1"/>
    <property type="molecule type" value="Genomic_DNA"/>
</dbReference>
<keyword evidence="8" id="KW-0131">Cell cycle</keyword>
<proteinExistence type="inferred from homology"/>
<protein>
    <recommendedName>
        <fullName evidence="3">Cell division protein ZapA</fullName>
    </recommendedName>
    <alternativeName>
        <fullName evidence="11">Z ring-associated protein ZapA</fullName>
    </alternativeName>
</protein>
<keyword evidence="7" id="KW-0717">Septation</keyword>
<dbReference type="GO" id="GO:0043093">
    <property type="term" value="P:FtsZ-dependent cytokinesis"/>
    <property type="evidence" value="ECO:0007669"/>
    <property type="project" value="TreeGrafter"/>
</dbReference>
<dbReference type="AlphaFoldDB" id="A0A975MPD3"/>
<evidence type="ECO:0000256" key="7">
    <source>
        <dbReference type="ARBA" id="ARBA00023210"/>
    </source>
</evidence>
<keyword evidence="6" id="KW-0175">Coiled coil</keyword>
<keyword evidence="5 12" id="KW-0132">Cell division</keyword>
<accession>A0A975MPD3</accession>
<dbReference type="GO" id="GO:0000921">
    <property type="term" value="P:septin ring assembly"/>
    <property type="evidence" value="ECO:0007669"/>
    <property type="project" value="TreeGrafter"/>
</dbReference>
<dbReference type="GO" id="GO:0030428">
    <property type="term" value="C:cell septum"/>
    <property type="evidence" value="ECO:0007669"/>
    <property type="project" value="TreeGrafter"/>
</dbReference>
<evidence type="ECO:0000256" key="9">
    <source>
        <dbReference type="ARBA" id="ARBA00024910"/>
    </source>
</evidence>
<comment type="similarity">
    <text evidence="2">Belongs to the ZapA family. Type 1 subfamily.</text>
</comment>
<evidence type="ECO:0000313" key="13">
    <source>
        <dbReference type="Proteomes" id="UP000676649"/>
    </source>
</evidence>
<evidence type="ECO:0000256" key="6">
    <source>
        <dbReference type="ARBA" id="ARBA00023054"/>
    </source>
</evidence>
<dbReference type="Gene3D" id="3.30.160.880">
    <property type="entry name" value="Cell division protein ZapA protomer, N-terminal domain"/>
    <property type="match status" value="1"/>
</dbReference>
<keyword evidence="13" id="KW-1185">Reference proteome</keyword>
<evidence type="ECO:0000313" key="12">
    <source>
        <dbReference type="EMBL" id="QWF71340.1"/>
    </source>
</evidence>
<dbReference type="GO" id="GO:0032153">
    <property type="term" value="C:cell division site"/>
    <property type="evidence" value="ECO:0007669"/>
    <property type="project" value="TreeGrafter"/>
</dbReference>
<dbReference type="RefSeq" id="WP_215583129.1">
    <property type="nucleotide sequence ID" value="NZ_CP073754.1"/>
</dbReference>
<organism evidence="12 13">
    <name type="scientific">Methylomonas paludis</name>
    <dbReference type="NCBI Taxonomy" id="1173101"/>
    <lineage>
        <taxon>Bacteria</taxon>
        <taxon>Pseudomonadati</taxon>
        <taxon>Pseudomonadota</taxon>
        <taxon>Gammaproteobacteria</taxon>
        <taxon>Methylococcales</taxon>
        <taxon>Methylococcaceae</taxon>
        <taxon>Methylomonas</taxon>
    </lineage>
</organism>
<dbReference type="InterPro" id="IPR007838">
    <property type="entry name" value="Cell_div_ZapA-like"/>
</dbReference>